<reference evidence="3 4" key="1">
    <citation type="journal article" date="2014" name="Int. J. Syst. Evol. Microbiol.">
        <title>Complete genome sequence of Corynebacterium casei LMG S-19264T (=DSM 44701T), isolated from a smear-ripened cheese.</title>
        <authorList>
            <consortium name="US DOE Joint Genome Institute (JGI-PGF)"/>
            <person name="Walter F."/>
            <person name="Albersmeier A."/>
            <person name="Kalinowski J."/>
            <person name="Ruckert C."/>
        </authorList>
    </citation>
    <scope>NUCLEOTIDE SEQUENCE [LARGE SCALE GENOMIC DNA]</scope>
    <source>
        <strain evidence="3 4">KCTC 19473</strain>
    </source>
</reference>
<dbReference type="PANTHER" id="PTHR35797:SF1">
    <property type="entry name" value="PROTEASE"/>
    <property type="match status" value="1"/>
</dbReference>
<dbReference type="AlphaFoldDB" id="A0A918XBY7"/>
<comment type="caution">
    <text evidence="3">The sequence shown here is derived from an EMBL/GenBank/DDBJ whole genome shotgun (WGS) entry which is preliminary data.</text>
</comment>
<keyword evidence="1" id="KW-0812">Transmembrane</keyword>
<sequence length="296" mass="30571">MYVALQQCMLVPMINDPSIQRPHSPSPAQTPDPARTTAVHPHGLTAFLVIAFAFSWTAWWAAPHVIAADSTMPFVVAGGFGPMVAAVVVTAATQGWAGVRALFRRYSIGRRGGPVPYLIGSLALVAIAATAALPVYTGSVQLDEAGLRAALVTVPVQFLVIALAGGGNEELGWRGFAQPRLQGALSPLGANVVLGIIWAVWHAPLFVLAGTIQSQMSFPAYTVLCVGLTIVLAHVFNSARGGVLAAVLVHAGVNVVSGLKAVVVHDPAGITEVALVLLAAGVLVLATRGRLGLHSA</sequence>
<feature type="transmembrane region" description="Helical" evidence="1">
    <location>
        <begin position="218"/>
        <end position="236"/>
    </location>
</feature>
<dbReference type="EMBL" id="BMXL01000008">
    <property type="protein sequence ID" value="GHD24541.1"/>
    <property type="molecule type" value="Genomic_DNA"/>
</dbReference>
<dbReference type="InterPro" id="IPR042150">
    <property type="entry name" value="MmRce1-like"/>
</dbReference>
<protein>
    <recommendedName>
        <fullName evidence="2">CAAX prenyl protease 2/Lysostaphin resistance protein A-like domain-containing protein</fullName>
    </recommendedName>
</protein>
<feature type="transmembrane region" description="Helical" evidence="1">
    <location>
        <begin position="44"/>
        <end position="62"/>
    </location>
</feature>
<keyword evidence="4" id="KW-1185">Reference proteome</keyword>
<feature type="transmembrane region" description="Helical" evidence="1">
    <location>
        <begin position="149"/>
        <end position="167"/>
    </location>
</feature>
<feature type="transmembrane region" description="Helical" evidence="1">
    <location>
        <begin position="115"/>
        <end position="137"/>
    </location>
</feature>
<evidence type="ECO:0000256" key="1">
    <source>
        <dbReference type="SAM" id="Phobius"/>
    </source>
</evidence>
<feature type="transmembrane region" description="Helical" evidence="1">
    <location>
        <begin position="243"/>
        <end position="263"/>
    </location>
</feature>
<proteinExistence type="predicted"/>
<gene>
    <name evidence="3" type="ORF">GCM10007147_20700</name>
</gene>
<dbReference type="GO" id="GO:0080120">
    <property type="term" value="P:CAAX-box protein maturation"/>
    <property type="evidence" value="ECO:0007669"/>
    <property type="project" value="UniProtKB-ARBA"/>
</dbReference>
<feature type="transmembrane region" description="Helical" evidence="1">
    <location>
        <begin position="74"/>
        <end position="103"/>
    </location>
</feature>
<evidence type="ECO:0000313" key="4">
    <source>
        <dbReference type="Proteomes" id="UP000654947"/>
    </source>
</evidence>
<evidence type="ECO:0000313" key="3">
    <source>
        <dbReference type="EMBL" id="GHD24541.1"/>
    </source>
</evidence>
<dbReference type="InterPro" id="IPR003675">
    <property type="entry name" value="Rce1/LyrA-like_dom"/>
</dbReference>
<feature type="transmembrane region" description="Helical" evidence="1">
    <location>
        <begin position="269"/>
        <end position="287"/>
    </location>
</feature>
<dbReference type="GO" id="GO:0004175">
    <property type="term" value="F:endopeptidase activity"/>
    <property type="evidence" value="ECO:0007669"/>
    <property type="project" value="UniProtKB-ARBA"/>
</dbReference>
<evidence type="ECO:0000259" key="2">
    <source>
        <dbReference type="Pfam" id="PF02517"/>
    </source>
</evidence>
<name>A0A918XBY7_9ACTN</name>
<feature type="domain" description="CAAX prenyl protease 2/Lysostaphin resistance protein A-like" evidence="2">
    <location>
        <begin position="155"/>
        <end position="256"/>
    </location>
</feature>
<dbReference type="Pfam" id="PF02517">
    <property type="entry name" value="Rce1-like"/>
    <property type="match status" value="1"/>
</dbReference>
<organism evidence="3 4">
    <name type="scientific">Nocardiopsis kunsanensis</name>
    <dbReference type="NCBI Taxonomy" id="141693"/>
    <lineage>
        <taxon>Bacteria</taxon>
        <taxon>Bacillati</taxon>
        <taxon>Actinomycetota</taxon>
        <taxon>Actinomycetes</taxon>
        <taxon>Streptosporangiales</taxon>
        <taxon>Nocardiopsidaceae</taxon>
        <taxon>Nocardiopsis</taxon>
    </lineage>
</organism>
<keyword evidence="1" id="KW-1133">Transmembrane helix</keyword>
<keyword evidence="1" id="KW-0472">Membrane</keyword>
<feature type="transmembrane region" description="Helical" evidence="1">
    <location>
        <begin position="188"/>
        <end position="212"/>
    </location>
</feature>
<dbReference type="Proteomes" id="UP000654947">
    <property type="component" value="Unassembled WGS sequence"/>
</dbReference>
<accession>A0A918XBY7</accession>
<dbReference type="PANTHER" id="PTHR35797">
    <property type="entry name" value="PROTEASE-RELATED"/>
    <property type="match status" value="1"/>
</dbReference>